<protein>
    <submittedName>
        <fullName evidence="1">Uncharacterized protein</fullName>
    </submittedName>
</protein>
<dbReference type="OrthoDB" id="5860068at2759"/>
<evidence type="ECO:0000313" key="1">
    <source>
        <dbReference type="EMBL" id="VDM67266.1"/>
    </source>
</evidence>
<gene>
    <name evidence="1" type="ORF">SVUK_LOCUS2264</name>
</gene>
<evidence type="ECO:0000313" key="2">
    <source>
        <dbReference type="Proteomes" id="UP000270094"/>
    </source>
</evidence>
<dbReference type="Proteomes" id="UP000270094">
    <property type="component" value="Unassembled WGS sequence"/>
</dbReference>
<keyword evidence="2" id="KW-1185">Reference proteome</keyword>
<name>A0A3P7ICL3_STRVU</name>
<organism evidence="1 2">
    <name type="scientific">Strongylus vulgaris</name>
    <name type="common">Blood worm</name>
    <dbReference type="NCBI Taxonomy" id="40348"/>
    <lineage>
        <taxon>Eukaryota</taxon>
        <taxon>Metazoa</taxon>
        <taxon>Ecdysozoa</taxon>
        <taxon>Nematoda</taxon>
        <taxon>Chromadorea</taxon>
        <taxon>Rhabditida</taxon>
        <taxon>Rhabditina</taxon>
        <taxon>Rhabditomorpha</taxon>
        <taxon>Strongyloidea</taxon>
        <taxon>Strongylidae</taxon>
        <taxon>Strongylus</taxon>
    </lineage>
</organism>
<proteinExistence type="predicted"/>
<dbReference type="EMBL" id="UYYB01005033">
    <property type="protein sequence ID" value="VDM67266.1"/>
    <property type="molecule type" value="Genomic_DNA"/>
</dbReference>
<accession>A0A3P7ICL3</accession>
<reference evidence="1 2" key="1">
    <citation type="submission" date="2018-11" db="EMBL/GenBank/DDBJ databases">
        <authorList>
            <consortium name="Pathogen Informatics"/>
        </authorList>
    </citation>
    <scope>NUCLEOTIDE SEQUENCE [LARGE SCALE GENOMIC DNA]</scope>
</reference>
<sequence>MWATPSLLKVANPVVVAVPAVCIPNIIQFNECFERQPILCQRPVLSYLAQLMTVDSAVVVTPSRRALPLRRRYISAPAARYSPPDDRKIPHRRPTKATIFPSNSKPIIVRKYITKRPIALAQNQRHSPSMEGADMHRFGDSPRSGSFNQSEVGIVDSLARPLRMSFGYA</sequence>
<dbReference type="AlphaFoldDB" id="A0A3P7ICL3"/>